<dbReference type="Proteomes" id="UP000797356">
    <property type="component" value="Chromosome 6"/>
</dbReference>
<evidence type="ECO:0000313" key="4">
    <source>
        <dbReference type="Proteomes" id="UP000797356"/>
    </source>
</evidence>
<dbReference type="AlphaFoldDB" id="A0A8K0IB18"/>
<evidence type="ECO:0000256" key="1">
    <source>
        <dbReference type="PROSITE-ProRule" id="PRU00965"/>
    </source>
</evidence>
<name>A0A8K0IB18_COCNU</name>
<dbReference type="GO" id="GO:0061630">
    <property type="term" value="F:ubiquitin protein ligase activity"/>
    <property type="evidence" value="ECO:0007669"/>
    <property type="project" value="TreeGrafter"/>
</dbReference>
<keyword evidence="1" id="KW-0479">Metal-binding</keyword>
<dbReference type="GO" id="GO:0008270">
    <property type="term" value="F:zinc ion binding"/>
    <property type="evidence" value="ECO:0007669"/>
    <property type="project" value="UniProtKB-KW"/>
</dbReference>
<organism evidence="3 4">
    <name type="scientific">Cocos nucifera</name>
    <name type="common">Coconut palm</name>
    <dbReference type="NCBI Taxonomy" id="13894"/>
    <lineage>
        <taxon>Eukaryota</taxon>
        <taxon>Viridiplantae</taxon>
        <taxon>Streptophyta</taxon>
        <taxon>Embryophyta</taxon>
        <taxon>Tracheophyta</taxon>
        <taxon>Spermatophyta</taxon>
        <taxon>Magnoliopsida</taxon>
        <taxon>Liliopsida</taxon>
        <taxon>Arecaceae</taxon>
        <taxon>Arecoideae</taxon>
        <taxon>Cocoseae</taxon>
        <taxon>Attaleinae</taxon>
        <taxon>Cocos</taxon>
    </lineage>
</organism>
<dbReference type="InterPro" id="IPR017921">
    <property type="entry name" value="Znf_CTCHY"/>
</dbReference>
<dbReference type="PROSITE" id="PS51270">
    <property type="entry name" value="ZF_CTCHY"/>
    <property type="match status" value="1"/>
</dbReference>
<dbReference type="PANTHER" id="PTHR21319:SF53">
    <property type="entry name" value="RING FINGER AND CHY ZINC FINGER DOMAIN-CONTAINING PROTEIN 1"/>
    <property type="match status" value="1"/>
</dbReference>
<dbReference type="GO" id="GO:0006511">
    <property type="term" value="P:ubiquitin-dependent protein catabolic process"/>
    <property type="evidence" value="ECO:0007669"/>
    <property type="project" value="TreeGrafter"/>
</dbReference>
<reference evidence="3" key="1">
    <citation type="journal article" date="2017" name="Gigascience">
        <title>The genome draft of coconut (Cocos nucifera).</title>
        <authorList>
            <person name="Xiao Y."/>
            <person name="Xu P."/>
            <person name="Fan H."/>
            <person name="Baudouin L."/>
            <person name="Xia W."/>
            <person name="Bocs S."/>
            <person name="Xu J."/>
            <person name="Li Q."/>
            <person name="Guo A."/>
            <person name="Zhou L."/>
            <person name="Li J."/>
            <person name="Wu Y."/>
            <person name="Ma Z."/>
            <person name="Armero A."/>
            <person name="Issali A.E."/>
            <person name="Liu N."/>
            <person name="Peng M."/>
            <person name="Yang Y."/>
        </authorList>
    </citation>
    <scope>NUCLEOTIDE SEQUENCE</scope>
    <source>
        <tissue evidence="3">Spear leaf of Hainan Tall coconut</tissue>
    </source>
</reference>
<dbReference type="GO" id="GO:0005634">
    <property type="term" value="C:nucleus"/>
    <property type="evidence" value="ECO:0007669"/>
    <property type="project" value="TreeGrafter"/>
</dbReference>
<gene>
    <name evidence="3" type="ORF">COCNU_06G000900</name>
</gene>
<accession>A0A8K0IB18</accession>
<dbReference type="OrthoDB" id="411372at2759"/>
<evidence type="ECO:0000259" key="2">
    <source>
        <dbReference type="PROSITE" id="PS51270"/>
    </source>
</evidence>
<feature type="domain" description="CTCHY-type" evidence="2">
    <location>
        <begin position="47"/>
        <end position="98"/>
    </location>
</feature>
<keyword evidence="1" id="KW-0863">Zinc-finger</keyword>
<dbReference type="PANTHER" id="PTHR21319">
    <property type="entry name" value="RING FINGER AND CHY ZINC FINGER DOMAIN-CONTAINING PROTEIN 1"/>
    <property type="match status" value="1"/>
</dbReference>
<dbReference type="EMBL" id="CM017877">
    <property type="protein sequence ID" value="KAG1346261.1"/>
    <property type="molecule type" value="Genomic_DNA"/>
</dbReference>
<sequence length="98" mass="11084">MLENRDVHTIGEDAAFELPAAMRFLIADIATMRQRFGKCALIVVYEWGNISVRIASYLMMSTSKEQYHCSGCGICRIGGQENFFHCYTCGIALDLYVF</sequence>
<reference evidence="3" key="2">
    <citation type="submission" date="2019-07" db="EMBL/GenBank/DDBJ databases">
        <authorList>
            <person name="Yang Y."/>
            <person name="Bocs S."/>
            <person name="Baudouin L."/>
        </authorList>
    </citation>
    <scope>NUCLEOTIDE SEQUENCE</scope>
    <source>
        <tissue evidence="3">Spear leaf of Hainan Tall coconut</tissue>
    </source>
</reference>
<dbReference type="SUPFAM" id="SSF161245">
    <property type="entry name" value="Zinc hairpin stack"/>
    <property type="match status" value="1"/>
</dbReference>
<dbReference type="GO" id="GO:0016567">
    <property type="term" value="P:protein ubiquitination"/>
    <property type="evidence" value="ECO:0007669"/>
    <property type="project" value="TreeGrafter"/>
</dbReference>
<proteinExistence type="predicted"/>
<dbReference type="InterPro" id="IPR037275">
    <property type="entry name" value="Znf_CTCHY_sf"/>
</dbReference>
<keyword evidence="1" id="KW-0862">Zinc</keyword>
<protein>
    <submittedName>
        <fullName evidence="3">Putative E3 ubiquitin-protein ligase RZFP34</fullName>
    </submittedName>
</protein>
<keyword evidence="4" id="KW-1185">Reference proteome</keyword>
<evidence type="ECO:0000313" key="3">
    <source>
        <dbReference type="EMBL" id="KAG1346261.1"/>
    </source>
</evidence>
<comment type="caution">
    <text evidence="3">The sequence shown here is derived from an EMBL/GenBank/DDBJ whole genome shotgun (WGS) entry which is preliminary data.</text>
</comment>